<evidence type="ECO:0000256" key="2">
    <source>
        <dbReference type="ARBA" id="ARBA00023125"/>
    </source>
</evidence>
<proteinExistence type="predicted"/>
<dbReference type="PANTHER" id="PTHR33204:SF18">
    <property type="entry name" value="TRANSCRIPTIONAL REGULATORY PROTEIN"/>
    <property type="match status" value="1"/>
</dbReference>
<organism evidence="5 6">
    <name type="scientific">Longimycelium tulufanense</name>
    <dbReference type="NCBI Taxonomy" id="907463"/>
    <lineage>
        <taxon>Bacteria</taxon>
        <taxon>Bacillati</taxon>
        <taxon>Actinomycetota</taxon>
        <taxon>Actinomycetes</taxon>
        <taxon>Pseudonocardiales</taxon>
        <taxon>Pseudonocardiaceae</taxon>
        <taxon>Longimycelium</taxon>
    </lineage>
</organism>
<comment type="caution">
    <text evidence="5">The sequence shown here is derived from an EMBL/GenBank/DDBJ whole genome shotgun (WGS) entry which is preliminary data.</text>
</comment>
<keyword evidence="6" id="KW-1185">Reference proteome</keyword>
<dbReference type="SUPFAM" id="SSF55718">
    <property type="entry name" value="SCP-like"/>
    <property type="match status" value="1"/>
</dbReference>
<reference evidence="5" key="2">
    <citation type="submission" date="2020-09" db="EMBL/GenBank/DDBJ databases">
        <authorList>
            <person name="Sun Q."/>
            <person name="Zhou Y."/>
        </authorList>
    </citation>
    <scope>NUCLEOTIDE SEQUENCE</scope>
    <source>
        <strain evidence="5">CGMCC 4.5737</strain>
    </source>
</reference>
<dbReference type="InterPro" id="IPR036388">
    <property type="entry name" value="WH-like_DNA-bd_sf"/>
</dbReference>
<dbReference type="Pfam" id="PF01638">
    <property type="entry name" value="HxlR"/>
    <property type="match status" value="1"/>
</dbReference>
<name>A0A8J3FYD6_9PSEU</name>
<evidence type="ECO:0000313" key="5">
    <source>
        <dbReference type="EMBL" id="GGM75157.1"/>
    </source>
</evidence>
<dbReference type="GO" id="GO:0003677">
    <property type="term" value="F:DNA binding"/>
    <property type="evidence" value="ECO:0007669"/>
    <property type="project" value="UniProtKB-KW"/>
</dbReference>
<dbReference type="PANTHER" id="PTHR33204">
    <property type="entry name" value="TRANSCRIPTIONAL REGULATOR, MARR FAMILY"/>
    <property type="match status" value="1"/>
</dbReference>
<dbReference type="InterPro" id="IPR036527">
    <property type="entry name" value="SCP2_sterol-bd_dom_sf"/>
</dbReference>
<gene>
    <name evidence="5" type="ORF">GCM10012275_52310</name>
</gene>
<dbReference type="Gene3D" id="1.10.10.10">
    <property type="entry name" value="Winged helix-like DNA-binding domain superfamily/Winged helix DNA-binding domain"/>
    <property type="match status" value="1"/>
</dbReference>
<sequence>MPRRSYDQFCPIARALDHLGERWTLLVVRELLGGARRYSELLADLPGVSTDVLAARLKEMERDGLVARRRAGRSPAHVYELTPAGHELGPVLTALAGWGGARLGERRSTDSLRTHWLALPLAGILRPCLGDAGTAEVRVGDASLVLRFEGPRTSYVDGPAGQADVVVTMDSETATALVTGRLAWADAVATNQVMVHERVPA</sequence>
<dbReference type="Proteomes" id="UP000637578">
    <property type="component" value="Unassembled WGS sequence"/>
</dbReference>
<dbReference type="InterPro" id="IPR002577">
    <property type="entry name" value="HTH_HxlR"/>
</dbReference>
<dbReference type="RefSeq" id="WP_189061073.1">
    <property type="nucleotide sequence ID" value="NZ_BMMK01000033.1"/>
</dbReference>
<protein>
    <submittedName>
        <fullName evidence="5">Transcriptional regulator</fullName>
    </submittedName>
</protein>
<dbReference type="EMBL" id="BMMK01000033">
    <property type="protein sequence ID" value="GGM75157.1"/>
    <property type="molecule type" value="Genomic_DNA"/>
</dbReference>
<reference evidence="5" key="1">
    <citation type="journal article" date="2014" name="Int. J. Syst. Evol. Microbiol.">
        <title>Complete genome sequence of Corynebacterium casei LMG S-19264T (=DSM 44701T), isolated from a smear-ripened cheese.</title>
        <authorList>
            <consortium name="US DOE Joint Genome Institute (JGI-PGF)"/>
            <person name="Walter F."/>
            <person name="Albersmeier A."/>
            <person name="Kalinowski J."/>
            <person name="Ruckert C."/>
        </authorList>
    </citation>
    <scope>NUCLEOTIDE SEQUENCE</scope>
    <source>
        <strain evidence="5">CGMCC 4.5737</strain>
    </source>
</reference>
<evidence type="ECO:0000256" key="1">
    <source>
        <dbReference type="ARBA" id="ARBA00023015"/>
    </source>
</evidence>
<evidence type="ECO:0000313" key="6">
    <source>
        <dbReference type="Proteomes" id="UP000637578"/>
    </source>
</evidence>
<keyword evidence="2" id="KW-0238">DNA-binding</keyword>
<evidence type="ECO:0000259" key="4">
    <source>
        <dbReference type="PROSITE" id="PS51118"/>
    </source>
</evidence>
<dbReference type="PROSITE" id="PS51118">
    <property type="entry name" value="HTH_HXLR"/>
    <property type="match status" value="1"/>
</dbReference>
<dbReference type="SUPFAM" id="SSF46785">
    <property type="entry name" value="Winged helix' DNA-binding domain"/>
    <property type="match status" value="1"/>
</dbReference>
<accession>A0A8J3FYD6</accession>
<keyword evidence="1" id="KW-0805">Transcription regulation</keyword>
<feature type="domain" description="HTH hxlR-type" evidence="4">
    <location>
        <begin position="10"/>
        <end position="107"/>
    </location>
</feature>
<keyword evidence="3" id="KW-0804">Transcription</keyword>
<evidence type="ECO:0000256" key="3">
    <source>
        <dbReference type="ARBA" id="ARBA00023163"/>
    </source>
</evidence>
<dbReference type="AlphaFoldDB" id="A0A8J3FYD6"/>
<dbReference type="InterPro" id="IPR036390">
    <property type="entry name" value="WH_DNA-bd_sf"/>
</dbReference>